<proteinExistence type="predicted"/>
<dbReference type="RefSeq" id="WP_120571402.1">
    <property type="nucleotide sequence ID" value="NZ_CP024087.1"/>
</dbReference>
<feature type="compositionally biased region" description="Low complexity" evidence="1">
    <location>
        <begin position="160"/>
        <end position="173"/>
    </location>
</feature>
<evidence type="ECO:0000256" key="1">
    <source>
        <dbReference type="SAM" id="MobiDB-lite"/>
    </source>
</evidence>
<dbReference type="KEGG" id="mtua:CSH63_18690"/>
<name>A0A386WM08_9ACTN</name>
<dbReference type="AlphaFoldDB" id="A0A386WM08"/>
<keyword evidence="2" id="KW-0472">Membrane</keyword>
<keyword evidence="2" id="KW-0812">Transmembrane</keyword>
<reference evidence="3 4" key="1">
    <citation type="submission" date="2017-10" db="EMBL/GenBank/DDBJ databases">
        <title>Integration of genomic and chemical information greatly accelerates assignment of the full stereostructure of myelolactone, a potent inhibitor of myeloma from a marine-derived Micromonospora.</title>
        <authorList>
            <person name="Kim M.C."/>
            <person name="Machado H."/>
            <person name="Jensen P.R."/>
            <person name="Fenical W."/>
        </authorList>
    </citation>
    <scope>NUCLEOTIDE SEQUENCE [LARGE SCALE GENOMIC DNA]</scope>
    <source>
        <strain evidence="3 4">CNY-010</strain>
    </source>
</reference>
<evidence type="ECO:0000256" key="2">
    <source>
        <dbReference type="SAM" id="Phobius"/>
    </source>
</evidence>
<keyword evidence="2" id="KW-1133">Transmembrane helix</keyword>
<dbReference type="Proteomes" id="UP000267804">
    <property type="component" value="Chromosome"/>
</dbReference>
<dbReference type="EMBL" id="CP024087">
    <property type="protein sequence ID" value="AYF29455.1"/>
    <property type="molecule type" value="Genomic_DNA"/>
</dbReference>
<protein>
    <submittedName>
        <fullName evidence="3">Uncharacterized protein</fullName>
    </submittedName>
</protein>
<accession>A0A386WM08</accession>
<sequence>MQPEGPYRFTEVLGECQVGRAWAALDGQDRALTVAVLDGAAAGDQRWREAFTNAANVLAQTPGGHRYVNSDFAAGQPWVAYPSEEDGAAERLFRSLGMDYQRIPTAEMLPPPPAADPVSPPPQLPWVPQPWAMAAQPISGAPMSPAAVAATSGIPATSAVSASPAVGSAPVATDPLDPSGGRRIAPVQPAPKRRDWISIVGALVLTLVAGTAGFFLGAGREKEAATPAPSASPSLPPYEATQLAINKAKFEGELAPLVEPWLTRIGGCTVYGQPGAPKLPTDEKGHVFCHYGGAWLHFTLYPGQKQKDTARAYRQQLNLAGGSLAPGLREAGAMKGGVTGKPGSYVEYAFEGEDGRAICGVWWDPDDMQGAFYIETLCKDGVDGDWDALRDLWQRGS</sequence>
<feature type="region of interest" description="Disordered" evidence="1">
    <location>
        <begin position="160"/>
        <end position="187"/>
    </location>
</feature>
<feature type="transmembrane region" description="Helical" evidence="2">
    <location>
        <begin position="196"/>
        <end position="216"/>
    </location>
</feature>
<organism evidence="3 4">
    <name type="scientific">Micromonospora tulbaghiae</name>
    <dbReference type="NCBI Taxonomy" id="479978"/>
    <lineage>
        <taxon>Bacteria</taxon>
        <taxon>Bacillati</taxon>
        <taxon>Actinomycetota</taxon>
        <taxon>Actinomycetes</taxon>
        <taxon>Micromonosporales</taxon>
        <taxon>Micromonosporaceae</taxon>
        <taxon>Micromonospora</taxon>
    </lineage>
</organism>
<gene>
    <name evidence="3" type="ORF">CSH63_18690</name>
</gene>
<evidence type="ECO:0000313" key="4">
    <source>
        <dbReference type="Proteomes" id="UP000267804"/>
    </source>
</evidence>
<evidence type="ECO:0000313" key="3">
    <source>
        <dbReference type="EMBL" id="AYF29455.1"/>
    </source>
</evidence>